<sequence>MNKRVKLPEGIMMLVTISILVLFFMIGIPIMVINSDSKSEKKESPKAPKVVTENATYIEIKGSDIIKVFIENENKVVEVPLEDYVKSVVSGEMPASFELEALKAQAIAARTYVATKKIKPCVKAEKAGGDVCDSTHCQVYISKESRLEKWSEKDRDNNWKKIEEAVNETKGQVLTYNGNLVMYPQFFATSSGKTENSVDVFSNDVPYLVSTESLGEEIAPKFKSEKSIGIDEFINIINSNYEKSGLNINNLSGNIEIISKSDAGGVKEIRIGKERIKGTEFRHLLKLNSTNFEFDISESEIIFKCKGYGHGVGMSQWGANVMAKEGKNFKEILSHYYTDTQLKDIEFK</sequence>
<dbReference type="Proteomes" id="UP001055437">
    <property type="component" value="Chromosome"/>
</dbReference>
<dbReference type="EMBL" id="CP023671">
    <property type="protein sequence ID" value="AYE34750.1"/>
    <property type="molecule type" value="Genomic_DNA"/>
</dbReference>
<dbReference type="GeneID" id="303561055"/>
<dbReference type="Proteomes" id="UP000280586">
    <property type="component" value="Chromosome"/>
</dbReference>
<dbReference type="PANTHER" id="PTHR30032:SF4">
    <property type="entry name" value="AMIDASE ENHANCER"/>
    <property type="match status" value="1"/>
</dbReference>
<dbReference type="KEGG" id="csep:CP523_10220"/>
<dbReference type="PANTHER" id="PTHR30032">
    <property type="entry name" value="N-ACETYLMURAMOYL-L-ALANINE AMIDASE-RELATED"/>
    <property type="match status" value="1"/>
</dbReference>
<reference evidence="4" key="2">
    <citation type="submission" date="2022-06" db="EMBL/GenBank/DDBJ databases">
        <authorList>
            <person name="Holder M.E."/>
            <person name="Ajami N.J."/>
            <person name="Petrosino J.F."/>
        </authorList>
    </citation>
    <scope>NUCLEOTIDE SEQUENCE</scope>
    <source>
        <strain evidence="4">RMA 8861</strain>
    </source>
</reference>
<dbReference type="InterPro" id="IPR013693">
    <property type="entry name" value="SpoIID/LytB_N"/>
</dbReference>
<gene>
    <name evidence="3" type="primary">spoIID</name>
    <name evidence="3" type="ORF">CP523_10220</name>
    <name evidence="4" type="ORF">NH397_02565</name>
</gene>
<dbReference type="NCBIfam" id="TIGR02669">
    <property type="entry name" value="SpoIID_LytB"/>
    <property type="match status" value="1"/>
</dbReference>
<dbReference type="GO" id="GO:0030435">
    <property type="term" value="P:sporulation resulting in formation of a cellular spore"/>
    <property type="evidence" value="ECO:0007669"/>
    <property type="project" value="InterPro"/>
</dbReference>
<dbReference type="InterPro" id="IPR051922">
    <property type="entry name" value="Bact_Sporulation_Assoc"/>
</dbReference>
<organism evidence="3 5">
    <name type="scientific">Clostridium septicum</name>
    <dbReference type="NCBI Taxonomy" id="1504"/>
    <lineage>
        <taxon>Bacteria</taxon>
        <taxon>Bacillati</taxon>
        <taxon>Bacillota</taxon>
        <taxon>Clostridia</taxon>
        <taxon>Eubacteriales</taxon>
        <taxon>Clostridiaceae</taxon>
        <taxon>Clostridium</taxon>
    </lineage>
</organism>
<dbReference type="OrthoDB" id="9794671at2"/>
<accession>A0A9N7JLY6</accession>
<evidence type="ECO:0000256" key="1">
    <source>
        <dbReference type="SAM" id="Phobius"/>
    </source>
</evidence>
<dbReference type="EMBL" id="CP099799">
    <property type="protein sequence ID" value="USS01344.1"/>
    <property type="molecule type" value="Genomic_DNA"/>
</dbReference>
<feature type="transmembrane region" description="Helical" evidence="1">
    <location>
        <begin position="12"/>
        <end position="33"/>
    </location>
</feature>
<evidence type="ECO:0000313" key="5">
    <source>
        <dbReference type="Proteomes" id="UP000280586"/>
    </source>
</evidence>
<dbReference type="GO" id="GO:0030288">
    <property type="term" value="C:outer membrane-bounded periplasmic space"/>
    <property type="evidence" value="ECO:0007669"/>
    <property type="project" value="TreeGrafter"/>
</dbReference>
<evidence type="ECO:0000313" key="4">
    <source>
        <dbReference type="EMBL" id="USS01344.1"/>
    </source>
</evidence>
<evidence type="ECO:0000313" key="3">
    <source>
        <dbReference type="EMBL" id="AYE34750.1"/>
    </source>
</evidence>
<keyword evidence="1" id="KW-1133">Transmembrane helix</keyword>
<keyword evidence="6" id="KW-1185">Reference proteome</keyword>
<proteinExistence type="predicted"/>
<dbReference type="Pfam" id="PF08486">
    <property type="entry name" value="SpoIID"/>
    <property type="match status" value="1"/>
</dbReference>
<name>A0A9N7JLY6_CLOSE</name>
<protein>
    <submittedName>
        <fullName evidence="3">Stage II sporulation protein D</fullName>
    </submittedName>
</protein>
<dbReference type="NCBIfam" id="TIGR02870">
    <property type="entry name" value="spore_II_D"/>
    <property type="match status" value="1"/>
</dbReference>
<reference evidence="3 5" key="1">
    <citation type="submission" date="2017-09" db="EMBL/GenBank/DDBJ databases">
        <authorList>
            <person name="Thomas P."/>
            <person name="Seyboldt C."/>
        </authorList>
    </citation>
    <scope>NUCLEOTIDE SEQUENCE [LARGE SCALE GENOMIC DNA]</scope>
    <source>
        <strain evidence="3 5">DSM 7534</strain>
    </source>
</reference>
<evidence type="ECO:0000259" key="2">
    <source>
        <dbReference type="Pfam" id="PF08486"/>
    </source>
</evidence>
<dbReference type="InterPro" id="IPR013486">
    <property type="entry name" value="SpoIID/LytB"/>
</dbReference>
<dbReference type="AlphaFoldDB" id="A0A9N7JLY6"/>
<dbReference type="InterPro" id="IPR014225">
    <property type="entry name" value="Spore_II_D_firmicutes"/>
</dbReference>
<keyword evidence="1" id="KW-0472">Membrane</keyword>
<dbReference type="RefSeq" id="WP_066674326.1">
    <property type="nucleotide sequence ID" value="NZ_CABMIZ010000004.1"/>
</dbReference>
<keyword evidence="1" id="KW-0812">Transmembrane</keyword>
<feature type="domain" description="Sporulation stage II protein D amidase enhancer LytB N-terminal" evidence="2">
    <location>
        <begin position="73"/>
        <end position="176"/>
    </location>
</feature>
<evidence type="ECO:0000313" key="6">
    <source>
        <dbReference type="Proteomes" id="UP001055437"/>
    </source>
</evidence>